<gene>
    <name evidence="1" type="ORF">AB1Y20_019863</name>
</gene>
<protein>
    <submittedName>
        <fullName evidence="1">Uncharacterized protein</fullName>
    </submittedName>
</protein>
<keyword evidence="2" id="KW-1185">Reference proteome</keyword>
<evidence type="ECO:0000313" key="1">
    <source>
        <dbReference type="EMBL" id="KAL1524987.1"/>
    </source>
</evidence>
<comment type="caution">
    <text evidence="1">The sequence shown here is derived from an EMBL/GenBank/DDBJ whole genome shotgun (WGS) entry which is preliminary data.</text>
</comment>
<organism evidence="1 2">
    <name type="scientific">Prymnesium parvum</name>
    <name type="common">Toxic golden alga</name>
    <dbReference type="NCBI Taxonomy" id="97485"/>
    <lineage>
        <taxon>Eukaryota</taxon>
        <taxon>Haptista</taxon>
        <taxon>Haptophyta</taxon>
        <taxon>Prymnesiophyceae</taxon>
        <taxon>Prymnesiales</taxon>
        <taxon>Prymnesiaceae</taxon>
        <taxon>Prymnesium</taxon>
    </lineage>
</organism>
<name>A0AB34JVV4_PRYPA</name>
<evidence type="ECO:0000313" key="2">
    <source>
        <dbReference type="Proteomes" id="UP001515480"/>
    </source>
</evidence>
<dbReference type="Proteomes" id="UP001515480">
    <property type="component" value="Unassembled WGS sequence"/>
</dbReference>
<sequence>MPDVITWRAHNVGAQADVVEVSFNDDPDEDARPAWQPCGTAQHRCGTARQRRVAVVWHSVAEVWHSVAEVWHSMAVVWHSAAEVWRSVAESCGTARQRCGTKRRKCGTVWQRLRAHEASMKLRALYLEHASQPPAGASGAQRRAAPSATPVRSASLRLARWRLRPSGAQCH</sequence>
<dbReference type="AlphaFoldDB" id="A0AB34JVV4"/>
<accession>A0AB34JVV4</accession>
<proteinExistence type="predicted"/>
<reference evidence="1 2" key="1">
    <citation type="journal article" date="2024" name="Science">
        <title>Giant polyketide synthase enzymes in the biosynthesis of giant marine polyether toxins.</title>
        <authorList>
            <person name="Fallon T.R."/>
            <person name="Shende V.V."/>
            <person name="Wierzbicki I.H."/>
            <person name="Pendleton A.L."/>
            <person name="Watervoot N.F."/>
            <person name="Auber R.P."/>
            <person name="Gonzalez D.J."/>
            <person name="Wisecaver J.H."/>
            <person name="Moore B.S."/>
        </authorList>
    </citation>
    <scope>NUCLEOTIDE SEQUENCE [LARGE SCALE GENOMIC DNA]</scope>
    <source>
        <strain evidence="1 2">12B1</strain>
    </source>
</reference>
<dbReference type="EMBL" id="JBGBPQ010000004">
    <property type="protein sequence ID" value="KAL1524987.1"/>
    <property type="molecule type" value="Genomic_DNA"/>
</dbReference>